<dbReference type="InterPro" id="IPR001128">
    <property type="entry name" value="Cyt_P450"/>
</dbReference>
<keyword evidence="5 7" id="KW-0408">Iron</keyword>
<dbReference type="Proteomes" id="UP001251528">
    <property type="component" value="Unassembled WGS sequence"/>
</dbReference>
<dbReference type="PANTHER" id="PTHR24304">
    <property type="entry name" value="CYTOCHROME P450 FAMILY 7"/>
    <property type="match status" value="1"/>
</dbReference>
<dbReference type="InterPro" id="IPR017972">
    <property type="entry name" value="Cyt_P450_CS"/>
</dbReference>
<keyword evidence="4 7" id="KW-0479">Metal-binding</keyword>
<sequence length="525" mass="59311">MSWRLLFEYAVYCFVAWLSWRVWRFTVRPLLKPELPRELPYLLPWIGSAISFFRDSGSTIYSGIRDKRRSIFALKLAGETIYVVTNPKDVSVIYKNTTTLAFDAFIGDLMLQCGATAKTVQRMCQEPPPYPLGKSTTGLNPMNKSLVKLAIDFHHQQLLPGPDSHEQEITRSFVETIKGLLRWDQITQNVPLAPLPGTGFETSLLGFCGNVLIEAGARTYWGCRLWEQDPESLSSFYALDKGMWKILFQYPRCFSQEVIKTRDHIAAVIARYYEIPRRQRQDAAWFTKAMETESRAAGLDEREMAACVMIIYFVINGNTYKLCFWALGHILADSDLLAAIRAEIAGVAGDAEPSIQHLTQRCPLLDSTLREVLRVYTSSASMRLVLADTAINGKVLLRGHKVMIPYRQLHENPAVWGPDADSFDPRRFMENRALLREASYRPFGGGATLCAGRFVAMAEVVSFIGTALYRYDLALSRPQPAFPKADTMKPTFGMMAPREGEDLTVLISRRIIPGIPPRPCGPEWE</sequence>
<keyword evidence="3 7" id="KW-0349">Heme</keyword>
<dbReference type="GO" id="GO:0020037">
    <property type="term" value="F:heme binding"/>
    <property type="evidence" value="ECO:0007669"/>
    <property type="project" value="InterPro"/>
</dbReference>
<comment type="cofactor">
    <cofactor evidence="1 7">
        <name>heme</name>
        <dbReference type="ChEBI" id="CHEBI:30413"/>
    </cofactor>
</comment>
<evidence type="ECO:0000313" key="10">
    <source>
        <dbReference type="Proteomes" id="UP001251528"/>
    </source>
</evidence>
<dbReference type="InterPro" id="IPR036396">
    <property type="entry name" value="Cyt_P450_sf"/>
</dbReference>
<evidence type="ECO:0008006" key="11">
    <source>
        <dbReference type="Google" id="ProtNLM"/>
    </source>
</evidence>
<dbReference type="AlphaFoldDB" id="A0AAJ0CWN7"/>
<reference evidence="9" key="1">
    <citation type="submission" date="2023-06" db="EMBL/GenBank/DDBJ databases">
        <title>Conoideocrella luteorostrata (Hypocreales: Clavicipitaceae), a potential biocontrol fungus for elongate hemlock scale in United States Christmas tree production areas.</title>
        <authorList>
            <person name="Barrett H."/>
            <person name="Lovett B."/>
            <person name="Macias A.M."/>
            <person name="Stajich J.E."/>
            <person name="Kasson M.T."/>
        </authorList>
    </citation>
    <scope>NUCLEOTIDE SEQUENCE</scope>
    <source>
        <strain evidence="9">ARSEF 14590</strain>
    </source>
</reference>
<dbReference type="PRINTS" id="PR00465">
    <property type="entry name" value="EP450IV"/>
</dbReference>
<dbReference type="GO" id="GO:0016705">
    <property type="term" value="F:oxidoreductase activity, acting on paired donors, with incorporation or reduction of molecular oxygen"/>
    <property type="evidence" value="ECO:0007669"/>
    <property type="project" value="InterPro"/>
</dbReference>
<protein>
    <recommendedName>
        <fullName evidence="11">Cytochrome P450</fullName>
    </recommendedName>
</protein>
<proteinExistence type="inferred from homology"/>
<dbReference type="CDD" id="cd11040">
    <property type="entry name" value="CYP7_CYP8-like"/>
    <property type="match status" value="1"/>
</dbReference>
<evidence type="ECO:0000256" key="4">
    <source>
        <dbReference type="ARBA" id="ARBA00022723"/>
    </source>
</evidence>
<gene>
    <name evidence="9" type="ORF">QQS21_003274</name>
</gene>
<name>A0AAJ0CWN7_9HYPO</name>
<dbReference type="Pfam" id="PF00067">
    <property type="entry name" value="p450"/>
    <property type="match status" value="1"/>
</dbReference>
<evidence type="ECO:0000256" key="2">
    <source>
        <dbReference type="ARBA" id="ARBA00010617"/>
    </source>
</evidence>
<dbReference type="GO" id="GO:0005506">
    <property type="term" value="F:iron ion binding"/>
    <property type="evidence" value="ECO:0007669"/>
    <property type="project" value="InterPro"/>
</dbReference>
<keyword evidence="6 8" id="KW-0503">Monooxygenase</keyword>
<accession>A0AAJ0CWN7</accession>
<evidence type="ECO:0000256" key="5">
    <source>
        <dbReference type="ARBA" id="ARBA00023004"/>
    </source>
</evidence>
<evidence type="ECO:0000256" key="3">
    <source>
        <dbReference type="ARBA" id="ARBA00022617"/>
    </source>
</evidence>
<evidence type="ECO:0000256" key="8">
    <source>
        <dbReference type="RuleBase" id="RU000461"/>
    </source>
</evidence>
<dbReference type="Gene3D" id="1.10.630.10">
    <property type="entry name" value="Cytochrome P450"/>
    <property type="match status" value="1"/>
</dbReference>
<dbReference type="InterPro" id="IPR002403">
    <property type="entry name" value="Cyt_P450_E_grp-IV"/>
</dbReference>
<keyword evidence="10" id="KW-1185">Reference proteome</keyword>
<organism evidence="9 10">
    <name type="scientific">Conoideocrella luteorostrata</name>
    <dbReference type="NCBI Taxonomy" id="1105319"/>
    <lineage>
        <taxon>Eukaryota</taxon>
        <taxon>Fungi</taxon>
        <taxon>Dikarya</taxon>
        <taxon>Ascomycota</taxon>
        <taxon>Pezizomycotina</taxon>
        <taxon>Sordariomycetes</taxon>
        <taxon>Hypocreomycetidae</taxon>
        <taxon>Hypocreales</taxon>
        <taxon>Clavicipitaceae</taxon>
        <taxon>Conoideocrella</taxon>
    </lineage>
</organism>
<dbReference type="PANTHER" id="PTHR24304:SF2">
    <property type="entry name" value="24-HYDROXYCHOLESTEROL 7-ALPHA-HYDROXYLASE"/>
    <property type="match status" value="1"/>
</dbReference>
<evidence type="ECO:0000256" key="6">
    <source>
        <dbReference type="ARBA" id="ARBA00023033"/>
    </source>
</evidence>
<dbReference type="SUPFAM" id="SSF48264">
    <property type="entry name" value="Cytochrome P450"/>
    <property type="match status" value="1"/>
</dbReference>
<comment type="caution">
    <text evidence="9">The sequence shown here is derived from an EMBL/GenBank/DDBJ whole genome shotgun (WGS) entry which is preliminary data.</text>
</comment>
<keyword evidence="8" id="KW-0560">Oxidoreductase</keyword>
<comment type="similarity">
    <text evidence="2 8">Belongs to the cytochrome P450 family.</text>
</comment>
<evidence type="ECO:0000313" key="9">
    <source>
        <dbReference type="EMBL" id="KAK2606343.1"/>
    </source>
</evidence>
<evidence type="ECO:0000256" key="1">
    <source>
        <dbReference type="ARBA" id="ARBA00001971"/>
    </source>
</evidence>
<evidence type="ECO:0000256" key="7">
    <source>
        <dbReference type="PIRSR" id="PIRSR602403-1"/>
    </source>
</evidence>
<dbReference type="EMBL" id="JASWJB010000042">
    <property type="protein sequence ID" value="KAK2606343.1"/>
    <property type="molecule type" value="Genomic_DNA"/>
</dbReference>
<dbReference type="PROSITE" id="PS00086">
    <property type="entry name" value="CYTOCHROME_P450"/>
    <property type="match status" value="1"/>
</dbReference>
<dbReference type="InterPro" id="IPR050529">
    <property type="entry name" value="CYP450_sterol_14alpha_dmase"/>
</dbReference>
<dbReference type="GO" id="GO:0008395">
    <property type="term" value="F:steroid hydroxylase activity"/>
    <property type="evidence" value="ECO:0007669"/>
    <property type="project" value="TreeGrafter"/>
</dbReference>
<feature type="binding site" description="axial binding residue" evidence="7">
    <location>
        <position position="450"/>
    </location>
    <ligand>
        <name>heme</name>
        <dbReference type="ChEBI" id="CHEBI:30413"/>
    </ligand>
    <ligandPart>
        <name>Fe</name>
        <dbReference type="ChEBI" id="CHEBI:18248"/>
    </ligandPart>
</feature>